<evidence type="ECO:0000313" key="7">
    <source>
        <dbReference type="EMBL" id="KAK6943782.1"/>
    </source>
</evidence>
<keyword evidence="2" id="KW-0805">Transcription regulation</keyword>
<feature type="non-terminal residue" evidence="7">
    <location>
        <position position="347"/>
    </location>
</feature>
<accession>A0AAN8WD96</accession>
<gene>
    <name evidence="7" type="ORF">RJ641_024884</name>
</gene>
<evidence type="ECO:0000256" key="3">
    <source>
        <dbReference type="ARBA" id="ARBA00023125"/>
    </source>
</evidence>
<keyword evidence="5" id="KW-0539">Nucleus</keyword>
<name>A0AAN8WD96_9MAGN</name>
<evidence type="ECO:0000256" key="2">
    <source>
        <dbReference type="ARBA" id="ARBA00023015"/>
    </source>
</evidence>
<dbReference type="AlphaFoldDB" id="A0AAN8WD96"/>
<evidence type="ECO:0000256" key="5">
    <source>
        <dbReference type="ARBA" id="ARBA00023242"/>
    </source>
</evidence>
<dbReference type="Proteomes" id="UP001370490">
    <property type="component" value="Unassembled WGS sequence"/>
</dbReference>
<evidence type="ECO:0000256" key="4">
    <source>
        <dbReference type="ARBA" id="ARBA00023163"/>
    </source>
</evidence>
<dbReference type="PROSITE" id="PS51005">
    <property type="entry name" value="NAC"/>
    <property type="match status" value="1"/>
</dbReference>
<dbReference type="EMBL" id="JBAMMX010000003">
    <property type="protein sequence ID" value="KAK6943782.1"/>
    <property type="molecule type" value="Genomic_DNA"/>
</dbReference>
<dbReference type="SUPFAM" id="SSF101941">
    <property type="entry name" value="NAC domain"/>
    <property type="match status" value="1"/>
</dbReference>
<dbReference type="Gene3D" id="2.170.150.80">
    <property type="entry name" value="NAC domain"/>
    <property type="match status" value="1"/>
</dbReference>
<dbReference type="InterPro" id="IPR003441">
    <property type="entry name" value="NAC-dom"/>
</dbReference>
<dbReference type="GO" id="GO:0003677">
    <property type="term" value="F:DNA binding"/>
    <property type="evidence" value="ECO:0007669"/>
    <property type="project" value="UniProtKB-KW"/>
</dbReference>
<evidence type="ECO:0000256" key="1">
    <source>
        <dbReference type="ARBA" id="ARBA00004123"/>
    </source>
</evidence>
<sequence length="347" mass="40191">MERQPNSSIQLPPGFRFHPSDEELIVHYLRNKVLSAPIPASVIAELDLYKYNPWELPKKALFGEDEWFFFTPRDRKYPNGVRPNRATASGFWKATGTDKPILTSCGKKSVGVKKALVFYKGRPPKGIKTDWIMQEYRLLNTTIQTSKREGSMRLDDWVLCRVRQKTCLPRNNWEDQDSGTDKVASCILKGHETCFTTTDPKFEMLKKYLYNDCPMLPYIFASQDLSFQGRHSTISIHGSNNRNALVSVGENDSEMENSKSPDFPFESLTNPLKRKYPENSQYKSIVSNVERQENHDTEKKELILSGNNTMEMNFCRETHDASNSFNIYQWNEIIQYQELDQLDILES</sequence>
<dbReference type="GO" id="GO:0006355">
    <property type="term" value="P:regulation of DNA-templated transcription"/>
    <property type="evidence" value="ECO:0007669"/>
    <property type="project" value="InterPro"/>
</dbReference>
<evidence type="ECO:0000259" key="6">
    <source>
        <dbReference type="PROSITE" id="PS51005"/>
    </source>
</evidence>
<dbReference type="PANTHER" id="PTHR31744:SF233">
    <property type="entry name" value="NAC DOMAIN-CONTAINING PROTEIN 72-LIKE"/>
    <property type="match status" value="1"/>
</dbReference>
<evidence type="ECO:0000313" key="8">
    <source>
        <dbReference type="Proteomes" id="UP001370490"/>
    </source>
</evidence>
<keyword evidence="3" id="KW-0238">DNA-binding</keyword>
<organism evidence="7 8">
    <name type="scientific">Dillenia turbinata</name>
    <dbReference type="NCBI Taxonomy" id="194707"/>
    <lineage>
        <taxon>Eukaryota</taxon>
        <taxon>Viridiplantae</taxon>
        <taxon>Streptophyta</taxon>
        <taxon>Embryophyta</taxon>
        <taxon>Tracheophyta</taxon>
        <taxon>Spermatophyta</taxon>
        <taxon>Magnoliopsida</taxon>
        <taxon>eudicotyledons</taxon>
        <taxon>Gunneridae</taxon>
        <taxon>Pentapetalae</taxon>
        <taxon>Dilleniales</taxon>
        <taxon>Dilleniaceae</taxon>
        <taxon>Dillenia</taxon>
    </lineage>
</organism>
<dbReference type="Pfam" id="PF02365">
    <property type="entry name" value="NAM"/>
    <property type="match status" value="1"/>
</dbReference>
<keyword evidence="8" id="KW-1185">Reference proteome</keyword>
<comment type="subcellular location">
    <subcellularLocation>
        <location evidence="1">Nucleus</location>
    </subcellularLocation>
</comment>
<proteinExistence type="predicted"/>
<feature type="domain" description="NAC" evidence="6">
    <location>
        <begin position="11"/>
        <end position="165"/>
    </location>
</feature>
<dbReference type="InterPro" id="IPR036093">
    <property type="entry name" value="NAC_dom_sf"/>
</dbReference>
<comment type="caution">
    <text evidence="7">The sequence shown here is derived from an EMBL/GenBank/DDBJ whole genome shotgun (WGS) entry which is preliminary data.</text>
</comment>
<dbReference type="PANTHER" id="PTHR31744">
    <property type="entry name" value="PROTEIN CUP-SHAPED COTYLEDON 2-RELATED"/>
    <property type="match status" value="1"/>
</dbReference>
<keyword evidence="4" id="KW-0804">Transcription</keyword>
<protein>
    <submittedName>
        <fullName evidence="7">NAC domain</fullName>
    </submittedName>
</protein>
<reference evidence="7 8" key="1">
    <citation type="submission" date="2023-12" db="EMBL/GenBank/DDBJ databases">
        <title>A high-quality genome assembly for Dillenia turbinata (Dilleniales).</title>
        <authorList>
            <person name="Chanderbali A."/>
        </authorList>
    </citation>
    <scope>NUCLEOTIDE SEQUENCE [LARGE SCALE GENOMIC DNA]</scope>
    <source>
        <strain evidence="7">LSX21</strain>
        <tissue evidence="7">Leaf</tissue>
    </source>
</reference>
<dbReference type="FunFam" id="2.170.150.80:FF:000008">
    <property type="entry name" value="NAC domain-containing protein 72-like"/>
    <property type="match status" value="1"/>
</dbReference>
<dbReference type="GO" id="GO:0005634">
    <property type="term" value="C:nucleus"/>
    <property type="evidence" value="ECO:0007669"/>
    <property type="project" value="UniProtKB-SubCell"/>
</dbReference>